<feature type="transmembrane region" description="Helical" evidence="2">
    <location>
        <begin position="14"/>
        <end position="41"/>
    </location>
</feature>
<feature type="transmembrane region" description="Helical" evidence="2">
    <location>
        <begin position="149"/>
        <end position="167"/>
    </location>
</feature>
<evidence type="ECO:0000313" key="4">
    <source>
        <dbReference type="Proteomes" id="UP000043763"/>
    </source>
</evidence>
<dbReference type="EMBL" id="CVLB01000003">
    <property type="protein sequence ID" value="CRF35448.1"/>
    <property type="molecule type" value="Genomic_DNA"/>
</dbReference>
<reference evidence="4" key="1">
    <citation type="submission" date="2015-04" db="EMBL/GenBank/DDBJ databases">
        <authorList>
            <person name="Mushtaq Mamoona"/>
        </authorList>
    </citation>
    <scope>NUCLEOTIDE SEQUENCE [LARGE SCALE GENOMIC DNA]</scope>
    <source>
        <strain evidence="4">AN4859/03</strain>
    </source>
</reference>
<feature type="transmembrane region" description="Helical" evidence="2">
    <location>
        <begin position="53"/>
        <end position="71"/>
    </location>
</feature>
<keyword evidence="2" id="KW-1133">Transmembrane helix</keyword>
<dbReference type="RefSeq" id="WP_048596032.1">
    <property type="nucleotide sequence ID" value="NZ_CVLB01000003.1"/>
</dbReference>
<evidence type="ECO:0000256" key="1">
    <source>
        <dbReference type="SAM" id="Coils"/>
    </source>
</evidence>
<keyword evidence="2" id="KW-0472">Membrane</keyword>
<name>A0A0G4KA94_9SPIR</name>
<dbReference type="AlphaFoldDB" id="A0A0G4KA94"/>
<evidence type="ECO:0000313" key="3">
    <source>
        <dbReference type="EMBL" id="CRF35448.1"/>
    </source>
</evidence>
<keyword evidence="1" id="KW-0175">Coiled coil</keyword>
<evidence type="ECO:0008006" key="5">
    <source>
        <dbReference type="Google" id="ProtNLM"/>
    </source>
</evidence>
<accession>A0A0G4KA94</accession>
<feature type="coiled-coil region" evidence="1">
    <location>
        <begin position="77"/>
        <end position="104"/>
    </location>
</feature>
<proteinExistence type="predicted"/>
<keyword evidence="2" id="KW-0812">Transmembrane</keyword>
<protein>
    <recommendedName>
        <fullName evidence="5">Transmembrane protein</fullName>
    </recommendedName>
</protein>
<keyword evidence="4" id="KW-1185">Reference proteome</keyword>
<gene>
    <name evidence="3" type="ORF">BRSU_2661</name>
</gene>
<sequence length="174" mass="19562">MKNNIMSVVKSRKFIIISASIAAAALFIAAIRFLGLQYYMFYLMHDFDEFLEALLKIAVFAVMVMFAIVLFRKIDSKDNKESKANEAESNNNEKKDLIVVKEKNNKSAKGLIISMAVIAVLALIALFIFSSRFFGMHYMLYNLDDIIEGIFQLAVVVAVIGFGAVFAKKVLEKL</sequence>
<feature type="transmembrane region" description="Helical" evidence="2">
    <location>
        <begin position="111"/>
        <end position="129"/>
    </location>
</feature>
<organism evidence="3 4">
    <name type="scientific">Brachyspira suanatina</name>
    <dbReference type="NCBI Taxonomy" id="381802"/>
    <lineage>
        <taxon>Bacteria</taxon>
        <taxon>Pseudomonadati</taxon>
        <taxon>Spirochaetota</taxon>
        <taxon>Spirochaetia</taxon>
        <taxon>Brachyspirales</taxon>
        <taxon>Brachyspiraceae</taxon>
        <taxon>Brachyspira</taxon>
    </lineage>
</organism>
<dbReference type="Proteomes" id="UP000043763">
    <property type="component" value="Unassembled WGS sequence"/>
</dbReference>
<evidence type="ECO:0000256" key="2">
    <source>
        <dbReference type="SAM" id="Phobius"/>
    </source>
</evidence>